<dbReference type="Proteomes" id="UP000636709">
    <property type="component" value="Unassembled WGS sequence"/>
</dbReference>
<dbReference type="Gene3D" id="2.60.210.10">
    <property type="entry name" value="Apoptosis, Tumor Necrosis Factor Receptor Associated Protein 2, Chain A"/>
    <property type="match status" value="1"/>
</dbReference>
<keyword evidence="4" id="KW-1185">Reference proteome</keyword>
<dbReference type="Pfam" id="PF22486">
    <property type="entry name" value="MATH_2"/>
    <property type="match status" value="1"/>
</dbReference>
<evidence type="ECO:0000313" key="3">
    <source>
        <dbReference type="EMBL" id="KAF8662656.1"/>
    </source>
</evidence>
<dbReference type="CDD" id="cd00121">
    <property type="entry name" value="MATH"/>
    <property type="match status" value="1"/>
</dbReference>
<dbReference type="InterPro" id="IPR002083">
    <property type="entry name" value="MATH/TRAF_dom"/>
</dbReference>
<organism evidence="3 4">
    <name type="scientific">Digitaria exilis</name>
    <dbReference type="NCBI Taxonomy" id="1010633"/>
    <lineage>
        <taxon>Eukaryota</taxon>
        <taxon>Viridiplantae</taxon>
        <taxon>Streptophyta</taxon>
        <taxon>Embryophyta</taxon>
        <taxon>Tracheophyta</taxon>
        <taxon>Spermatophyta</taxon>
        <taxon>Magnoliopsida</taxon>
        <taxon>Liliopsida</taxon>
        <taxon>Poales</taxon>
        <taxon>Poaceae</taxon>
        <taxon>PACMAD clade</taxon>
        <taxon>Panicoideae</taxon>
        <taxon>Panicodae</taxon>
        <taxon>Paniceae</taxon>
        <taxon>Anthephorinae</taxon>
        <taxon>Digitaria</taxon>
    </lineage>
</organism>
<dbReference type="PROSITE" id="PS50144">
    <property type="entry name" value="MATH"/>
    <property type="match status" value="1"/>
</dbReference>
<protein>
    <recommendedName>
        <fullName evidence="2">MATH domain-containing protein</fullName>
    </recommendedName>
</protein>
<evidence type="ECO:0000313" key="4">
    <source>
        <dbReference type="Proteomes" id="UP000636709"/>
    </source>
</evidence>
<name>A0A835E685_9POAL</name>
<dbReference type="SUPFAM" id="SSF49599">
    <property type="entry name" value="TRAF domain-like"/>
    <property type="match status" value="1"/>
</dbReference>
<comment type="caution">
    <text evidence="3">The sequence shown here is derived from an EMBL/GenBank/DDBJ whole genome shotgun (WGS) entry which is preliminary data.</text>
</comment>
<feature type="compositionally biased region" description="Basic and acidic residues" evidence="1">
    <location>
        <begin position="20"/>
        <end position="37"/>
    </location>
</feature>
<accession>A0A835E685</accession>
<gene>
    <name evidence="3" type="ORF">HU200_056258</name>
</gene>
<feature type="region of interest" description="Disordered" evidence="1">
    <location>
        <begin position="20"/>
        <end position="55"/>
    </location>
</feature>
<sequence>MSSCNGNFYARGARKEQQVCRQDRRSDRLCSRSDRPWPADPRTTQGAPILTGSLPGGRSLTACTGGLTAYNRESDRPGAAASSFALRTIYAFNATRVVFFPQSKPHPLRLFTFSGGAAAFATAAPSLPHSEAASRRFDLPPRLPTLFVFPRLTYSPLSEVVTRCRRRGARRHLRRPPRRHVFEINGYSKHKGLGHDKFVRSCTFSVGGHDWCIRFYPDGAGILRPRAD</sequence>
<reference evidence="3" key="1">
    <citation type="submission" date="2020-07" db="EMBL/GenBank/DDBJ databases">
        <title>Genome sequence and genetic diversity analysis of an under-domesticated orphan crop, white fonio (Digitaria exilis).</title>
        <authorList>
            <person name="Bennetzen J.L."/>
            <person name="Chen S."/>
            <person name="Ma X."/>
            <person name="Wang X."/>
            <person name="Yssel A.E.J."/>
            <person name="Chaluvadi S.R."/>
            <person name="Johnson M."/>
            <person name="Gangashetty P."/>
            <person name="Hamidou F."/>
            <person name="Sanogo M.D."/>
            <person name="Zwaenepoel A."/>
            <person name="Wallace J."/>
            <person name="Van De Peer Y."/>
            <person name="Van Deynze A."/>
        </authorList>
    </citation>
    <scope>NUCLEOTIDE SEQUENCE</scope>
    <source>
        <tissue evidence="3">Leaves</tissue>
    </source>
</reference>
<dbReference type="AlphaFoldDB" id="A0A835E685"/>
<proteinExistence type="predicted"/>
<evidence type="ECO:0000256" key="1">
    <source>
        <dbReference type="SAM" id="MobiDB-lite"/>
    </source>
</evidence>
<dbReference type="OrthoDB" id="1938315at2759"/>
<dbReference type="InterPro" id="IPR008974">
    <property type="entry name" value="TRAF-like"/>
</dbReference>
<dbReference type="EMBL" id="JACEFO010002380">
    <property type="protein sequence ID" value="KAF8662656.1"/>
    <property type="molecule type" value="Genomic_DNA"/>
</dbReference>
<feature type="domain" description="MATH" evidence="2">
    <location>
        <begin position="177"/>
        <end position="228"/>
    </location>
</feature>
<evidence type="ECO:0000259" key="2">
    <source>
        <dbReference type="PROSITE" id="PS50144"/>
    </source>
</evidence>